<dbReference type="PANTHER" id="PTHR18934:SF91">
    <property type="entry name" value="PRE-MRNA-SPLICING FACTOR ATP-DEPENDENT RNA HELICASE PRP16"/>
    <property type="match status" value="1"/>
</dbReference>
<gene>
    <name evidence="7" type="ORF">TPC1_10787</name>
</gene>
<evidence type="ECO:0000256" key="5">
    <source>
        <dbReference type="ARBA" id="ARBA00038040"/>
    </source>
</evidence>
<dbReference type="GO" id="GO:0003723">
    <property type="term" value="F:RNA binding"/>
    <property type="evidence" value="ECO:0007669"/>
    <property type="project" value="TreeGrafter"/>
</dbReference>
<name>A0A146KH65_9EUKA</name>
<dbReference type="PANTHER" id="PTHR18934">
    <property type="entry name" value="ATP-DEPENDENT RNA HELICASE"/>
    <property type="match status" value="1"/>
</dbReference>
<proteinExistence type="inferred from homology"/>
<dbReference type="GO" id="GO:0005524">
    <property type="term" value="F:ATP binding"/>
    <property type="evidence" value="ECO:0007669"/>
    <property type="project" value="UniProtKB-KW"/>
</dbReference>
<keyword evidence="3 7" id="KW-0347">Helicase</keyword>
<dbReference type="Pfam" id="PF00271">
    <property type="entry name" value="Helicase_C"/>
    <property type="match status" value="1"/>
</dbReference>
<reference evidence="7" key="1">
    <citation type="submission" date="2015-07" db="EMBL/GenBank/DDBJ databases">
        <title>Adaptation to a free-living lifestyle via gene acquisitions in the diplomonad Trepomonas sp. PC1.</title>
        <authorList>
            <person name="Xu F."/>
            <person name="Jerlstrom-Hultqvist J."/>
            <person name="Kolisko M."/>
            <person name="Simpson A.G.B."/>
            <person name="Roger A.J."/>
            <person name="Svard S.G."/>
            <person name="Andersson J.O."/>
        </authorList>
    </citation>
    <scope>NUCLEOTIDE SEQUENCE</scope>
    <source>
        <strain evidence="7">PC1</strain>
    </source>
</reference>
<protein>
    <submittedName>
        <fullName evidence="7">ATP-dependent RNA helicase</fullName>
    </submittedName>
</protein>
<evidence type="ECO:0000256" key="1">
    <source>
        <dbReference type="ARBA" id="ARBA00022741"/>
    </source>
</evidence>
<dbReference type="AlphaFoldDB" id="A0A146KH65"/>
<dbReference type="EMBL" id="GDID01000584">
    <property type="protein sequence ID" value="JAP96022.1"/>
    <property type="molecule type" value="Transcribed_RNA"/>
</dbReference>
<evidence type="ECO:0000256" key="2">
    <source>
        <dbReference type="ARBA" id="ARBA00022801"/>
    </source>
</evidence>
<dbReference type="SUPFAM" id="SSF52540">
    <property type="entry name" value="P-loop containing nucleoside triphosphate hydrolases"/>
    <property type="match status" value="1"/>
</dbReference>
<dbReference type="CDD" id="cd18791">
    <property type="entry name" value="SF2_C_RHA"/>
    <property type="match status" value="1"/>
</dbReference>
<dbReference type="Gene3D" id="1.20.120.1080">
    <property type="match status" value="1"/>
</dbReference>
<dbReference type="GO" id="GO:0004386">
    <property type="term" value="F:helicase activity"/>
    <property type="evidence" value="ECO:0007669"/>
    <property type="project" value="UniProtKB-KW"/>
</dbReference>
<sequence>FEKFAHKMPKIVIMSATLDGEKFRKYFASVSIGQFNLESKLFKTQILYLDQMHFNVKLPSKQKVFNQNDDDFEALDELLPENDYLQSQGEVDDSIISNELIYEIIKTHFQNVEKGNILVFLPGLKEIQQLETHLSKYQVKTQQCHSQISIDDQQKLFQLHQTVILATNIAEASVTIPGIVAVIDTGLERQVTFFPKTRKYIYQTKRISKESAIQRAGRAGRVCEGVIYRCYYEQTYEQFNQFRKPEIQIGSLQQIMLNLLSIQFQTGNDQFQPHLFLQQLIDAPSQDRIYMNLKELYDADFITFQTQNSQLGLEKIFNSNQTTFQLTQLGSQISQLPIEPAYGKLLYWAEKMNYGYLAKLAIAALQIPSQQLKQFNQFESDHLTLLTALQQHSQRFLHKSLEQPLQTLKELLDGELPQKNLKDILPLIQLAFKNNVAFFNPSLKDLTLFYSSQKVRVHFQSGMFRVNSQLVFFNEMLSTDKNFLLTVSRGYKLPLLLNNSFSIDFRKRCFAIEKMEVNVQGAYGATLKAFLEAVKKYDAGWEIVKMLMQEESK</sequence>
<dbReference type="SMART" id="SM00490">
    <property type="entry name" value="HELICc"/>
    <property type="match status" value="1"/>
</dbReference>
<keyword evidence="4" id="KW-0067">ATP-binding</keyword>
<dbReference type="Gene3D" id="3.40.50.300">
    <property type="entry name" value="P-loop containing nucleotide triphosphate hydrolases"/>
    <property type="match status" value="1"/>
</dbReference>
<dbReference type="GO" id="GO:0016787">
    <property type="term" value="F:hydrolase activity"/>
    <property type="evidence" value="ECO:0007669"/>
    <property type="project" value="UniProtKB-KW"/>
</dbReference>
<evidence type="ECO:0000256" key="3">
    <source>
        <dbReference type="ARBA" id="ARBA00022806"/>
    </source>
</evidence>
<dbReference type="PROSITE" id="PS51194">
    <property type="entry name" value="HELICASE_CTER"/>
    <property type="match status" value="1"/>
</dbReference>
<dbReference type="InterPro" id="IPR001650">
    <property type="entry name" value="Helicase_C-like"/>
</dbReference>
<dbReference type="InterPro" id="IPR007502">
    <property type="entry name" value="Helicase-assoc_dom"/>
</dbReference>
<accession>A0A146KH65</accession>
<dbReference type="SMART" id="SM00847">
    <property type="entry name" value="HA2"/>
    <property type="match status" value="1"/>
</dbReference>
<evidence type="ECO:0000256" key="4">
    <source>
        <dbReference type="ARBA" id="ARBA00022840"/>
    </source>
</evidence>
<dbReference type="InterPro" id="IPR027417">
    <property type="entry name" value="P-loop_NTPase"/>
</dbReference>
<organism evidence="7">
    <name type="scientific">Trepomonas sp. PC1</name>
    <dbReference type="NCBI Taxonomy" id="1076344"/>
    <lineage>
        <taxon>Eukaryota</taxon>
        <taxon>Metamonada</taxon>
        <taxon>Diplomonadida</taxon>
        <taxon>Hexamitidae</taxon>
        <taxon>Hexamitinae</taxon>
        <taxon>Trepomonas</taxon>
    </lineage>
</organism>
<keyword evidence="2" id="KW-0378">Hydrolase</keyword>
<evidence type="ECO:0000259" key="6">
    <source>
        <dbReference type="PROSITE" id="PS51194"/>
    </source>
</evidence>
<evidence type="ECO:0000313" key="7">
    <source>
        <dbReference type="EMBL" id="JAP96022.1"/>
    </source>
</evidence>
<keyword evidence="1" id="KW-0547">Nucleotide-binding</keyword>
<comment type="similarity">
    <text evidence="5">Belongs to the DEAD box helicase family. DEAH subfamily. PRP16 sub-subfamily.</text>
</comment>
<feature type="domain" description="Helicase C-terminal" evidence="6">
    <location>
        <begin position="104"/>
        <end position="263"/>
    </location>
</feature>
<feature type="non-terminal residue" evidence="7">
    <location>
        <position position="1"/>
    </location>
</feature>